<dbReference type="AlphaFoldDB" id="A0A0H2SEK3"/>
<organism evidence="1 2">
    <name type="scientific">Schizopora paradoxa</name>
    <dbReference type="NCBI Taxonomy" id="27342"/>
    <lineage>
        <taxon>Eukaryota</taxon>
        <taxon>Fungi</taxon>
        <taxon>Dikarya</taxon>
        <taxon>Basidiomycota</taxon>
        <taxon>Agaricomycotina</taxon>
        <taxon>Agaricomycetes</taxon>
        <taxon>Hymenochaetales</taxon>
        <taxon>Schizoporaceae</taxon>
        <taxon>Schizopora</taxon>
    </lineage>
</organism>
<gene>
    <name evidence="1" type="ORF">SCHPADRAFT_938698</name>
</gene>
<sequence length="570" mass="64424">MPNDPHVYWRCHRSIEAYCTEKTDMLFKYLDVLFEDMTNFVISLEMTGEFPNTEAQRQASEKCSMLIHIHRMQLDVIRRATKKKQEDLDGLEKRRSSIIVQINDQFSFKPLPTLPAEIITQILRHLYWMEEATDKYGVPRETTLQRLIANGGANQAWKDLIRMQIPIVVASTGSIGESGAKGNVHLVGPTPKELSIQQLNGDVEDVLDRRSTMIFATLSQNPDMEELEVIRGRPWHSLVITSKELKSSSDLMKNLVDRFGRELAALDRLKFAPSDRYNVYDKCAPWDPGEVDKFVGPAICPSNLRIVSAPAGLLPSLRPILSSTVVLDIGISIDTRNPGADRMCLKTLLEGLQHYANTLMSVSLHRIREDASRWRRRRSPSPSVPVKLRNHTFTQEGPESEFQSHRISFPRLRQLRVDLPQSTVEVLFSVLDCPSLSGLSVAISGTSTGSCLLTTLIHRTFPKLASLFIEDDDLIAEYFDSLAIPDENDIWLLPLLDSIEVKIKASLDRFILPALVEIVLNRLKSTATKPIRSLRVTGHFMTFNATRRPVSEYLDTLKLFVPEVILGVPC</sequence>
<proteinExistence type="predicted"/>
<dbReference type="Proteomes" id="UP000053477">
    <property type="component" value="Unassembled WGS sequence"/>
</dbReference>
<name>A0A0H2SEK3_9AGAM</name>
<keyword evidence="2" id="KW-1185">Reference proteome</keyword>
<dbReference type="EMBL" id="KQ085929">
    <property type="protein sequence ID" value="KLO15461.1"/>
    <property type="molecule type" value="Genomic_DNA"/>
</dbReference>
<reference evidence="1 2" key="1">
    <citation type="submission" date="2015-04" db="EMBL/GenBank/DDBJ databases">
        <title>Complete genome sequence of Schizopora paradoxa KUC8140, a cosmopolitan wood degrader in East Asia.</title>
        <authorList>
            <consortium name="DOE Joint Genome Institute"/>
            <person name="Min B."/>
            <person name="Park H."/>
            <person name="Jang Y."/>
            <person name="Kim J.-J."/>
            <person name="Kim K.H."/>
            <person name="Pangilinan J."/>
            <person name="Lipzen A."/>
            <person name="Riley R."/>
            <person name="Grigoriev I.V."/>
            <person name="Spatafora J.W."/>
            <person name="Choi I.-G."/>
        </authorList>
    </citation>
    <scope>NUCLEOTIDE SEQUENCE [LARGE SCALE GENOMIC DNA]</scope>
    <source>
        <strain evidence="1 2">KUC8140</strain>
    </source>
</reference>
<dbReference type="InParanoid" id="A0A0H2SEK3"/>
<evidence type="ECO:0000313" key="1">
    <source>
        <dbReference type="EMBL" id="KLO15461.1"/>
    </source>
</evidence>
<accession>A0A0H2SEK3</accession>
<protein>
    <submittedName>
        <fullName evidence="1">Uncharacterized protein</fullName>
    </submittedName>
</protein>
<evidence type="ECO:0000313" key="2">
    <source>
        <dbReference type="Proteomes" id="UP000053477"/>
    </source>
</evidence>